<comment type="caution">
    <text evidence="1">The sequence shown here is derived from an EMBL/GenBank/DDBJ whole genome shotgun (WGS) entry which is preliminary data.</text>
</comment>
<evidence type="ECO:0000313" key="1">
    <source>
        <dbReference type="EMBL" id="KAK3044588.1"/>
    </source>
</evidence>
<name>A0ACC3CTS8_9PEZI</name>
<dbReference type="EMBL" id="JAWDJW010011742">
    <property type="protein sequence ID" value="KAK3044588.1"/>
    <property type="molecule type" value="Genomic_DNA"/>
</dbReference>
<evidence type="ECO:0000313" key="2">
    <source>
        <dbReference type="Proteomes" id="UP001186974"/>
    </source>
</evidence>
<gene>
    <name evidence="1" type="ORF">LTS18_000877</name>
</gene>
<proteinExistence type="predicted"/>
<dbReference type="Proteomes" id="UP001186974">
    <property type="component" value="Unassembled WGS sequence"/>
</dbReference>
<reference evidence="1" key="1">
    <citation type="submission" date="2024-09" db="EMBL/GenBank/DDBJ databases">
        <title>Black Yeasts Isolated from many extreme environments.</title>
        <authorList>
            <person name="Coleine C."/>
            <person name="Stajich J.E."/>
            <person name="Selbmann L."/>
        </authorList>
    </citation>
    <scope>NUCLEOTIDE SEQUENCE</scope>
    <source>
        <strain evidence="1">CCFEE 5737</strain>
    </source>
</reference>
<feature type="non-terminal residue" evidence="1">
    <location>
        <position position="79"/>
    </location>
</feature>
<keyword evidence="2" id="KW-1185">Reference proteome</keyword>
<protein>
    <submittedName>
        <fullName evidence="1">Uncharacterized protein</fullName>
    </submittedName>
</protein>
<accession>A0ACC3CTS8</accession>
<organism evidence="1 2">
    <name type="scientific">Coniosporium uncinatum</name>
    <dbReference type="NCBI Taxonomy" id="93489"/>
    <lineage>
        <taxon>Eukaryota</taxon>
        <taxon>Fungi</taxon>
        <taxon>Dikarya</taxon>
        <taxon>Ascomycota</taxon>
        <taxon>Pezizomycotina</taxon>
        <taxon>Dothideomycetes</taxon>
        <taxon>Dothideomycetes incertae sedis</taxon>
        <taxon>Coniosporium</taxon>
    </lineage>
</organism>
<sequence>MILNTVQNYYIDSFEKYAASAIAAGALFRSIFGGVVPLFAPGLFDSLGYGWEISVFAFVSVALAPAPAVFYWYGQRVRE</sequence>